<dbReference type="EMBL" id="GG738865">
    <property type="protein sequence ID" value="EFC44998.1"/>
    <property type="molecule type" value="Genomic_DNA"/>
</dbReference>
<dbReference type="InterPro" id="IPR001810">
    <property type="entry name" value="F-box_dom"/>
</dbReference>
<dbReference type="AlphaFoldDB" id="D2VE14"/>
<accession>D2VE14</accession>
<dbReference type="InParanoid" id="D2VE14"/>
<reference evidence="2 3" key="1">
    <citation type="journal article" date="2010" name="Cell">
        <title>The genome of Naegleria gruberi illuminates early eukaryotic versatility.</title>
        <authorList>
            <person name="Fritz-Laylin L.K."/>
            <person name="Prochnik S.E."/>
            <person name="Ginger M.L."/>
            <person name="Dacks J.B."/>
            <person name="Carpenter M.L."/>
            <person name="Field M.C."/>
            <person name="Kuo A."/>
            <person name="Paredez A."/>
            <person name="Chapman J."/>
            <person name="Pham J."/>
            <person name="Shu S."/>
            <person name="Neupane R."/>
            <person name="Cipriano M."/>
            <person name="Mancuso J."/>
            <person name="Tu H."/>
            <person name="Salamov A."/>
            <person name="Lindquist E."/>
            <person name="Shapiro H."/>
            <person name="Lucas S."/>
            <person name="Grigoriev I.V."/>
            <person name="Cande W.Z."/>
            <person name="Fulton C."/>
            <person name="Rokhsar D.S."/>
            <person name="Dawson S.C."/>
        </authorList>
    </citation>
    <scope>NUCLEOTIDE SEQUENCE [LARGE SCALE GENOMIC DNA]</scope>
    <source>
        <strain evidence="2 3">NEG-M</strain>
    </source>
</reference>
<dbReference type="GeneID" id="8850306"/>
<dbReference type="InterPro" id="IPR036047">
    <property type="entry name" value="F-box-like_dom_sf"/>
</dbReference>
<dbReference type="SUPFAM" id="SSF81383">
    <property type="entry name" value="F-box domain"/>
    <property type="match status" value="1"/>
</dbReference>
<dbReference type="RefSeq" id="XP_002677742.1">
    <property type="nucleotide sequence ID" value="XM_002677696.1"/>
</dbReference>
<proteinExistence type="predicted"/>
<dbReference type="PROSITE" id="PS50181">
    <property type="entry name" value="FBOX"/>
    <property type="match status" value="1"/>
</dbReference>
<dbReference type="KEGG" id="ngr:NAEGRDRAFT_48789"/>
<protein>
    <recommendedName>
        <fullName evidence="1">F-box domain-containing protein</fullName>
    </recommendedName>
</protein>
<evidence type="ECO:0000313" key="2">
    <source>
        <dbReference type="EMBL" id="EFC44998.1"/>
    </source>
</evidence>
<dbReference type="Proteomes" id="UP000006671">
    <property type="component" value="Unassembled WGS sequence"/>
</dbReference>
<name>D2VE14_NAEGR</name>
<sequence>MAQHSLCNNDECNKRIRSTIEQLPTECWLNIFKYLELQEIKRISLLMSPVITWQLLDTTDQSFFRLLCEANLKSDLEKVIQSIIERPQVPQLAYKVLKGASALPRSQFVYSISQLREKLRICVLKSKVLFPNWFKEESLNESIDEAVQYSYSINRPVVFDDDENDEIVGNYVEKQRRKASI</sequence>
<dbReference type="VEuPathDB" id="AmoebaDB:NAEGRDRAFT_48789"/>
<evidence type="ECO:0000259" key="1">
    <source>
        <dbReference type="PROSITE" id="PS50181"/>
    </source>
</evidence>
<organism evidence="3">
    <name type="scientific">Naegleria gruberi</name>
    <name type="common">Amoeba</name>
    <dbReference type="NCBI Taxonomy" id="5762"/>
    <lineage>
        <taxon>Eukaryota</taxon>
        <taxon>Discoba</taxon>
        <taxon>Heterolobosea</taxon>
        <taxon>Tetramitia</taxon>
        <taxon>Eutetramitia</taxon>
        <taxon>Vahlkampfiidae</taxon>
        <taxon>Naegleria</taxon>
    </lineage>
</organism>
<evidence type="ECO:0000313" key="3">
    <source>
        <dbReference type="Proteomes" id="UP000006671"/>
    </source>
</evidence>
<keyword evidence="3" id="KW-1185">Reference proteome</keyword>
<feature type="domain" description="F-box" evidence="1">
    <location>
        <begin position="17"/>
        <end position="66"/>
    </location>
</feature>
<dbReference type="Pfam" id="PF00646">
    <property type="entry name" value="F-box"/>
    <property type="match status" value="1"/>
</dbReference>
<gene>
    <name evidence="2" type="ORF">NAEGRDRAFT_48789</name>
</gene>